<dbReference type="Proteomes" id="UP000006906">
    <property type="component" value="Chromosome 10"/>
</dbReference>
<dbReference type="GeneID" id="5724170"/>
<evidence type="ECO:0000313" key="2">
    <source>
        <dbReference type="EMBL" id="PNW78090.1"/>
    </source>
</evidence>
<proteinExistence type="predicted"/>
<evidence type="ECO:0000313" key="3">
    <source>
        <dbReference type="Proteomes" id="UP000006906"/>
    </source>
</evidence>
<evidence type="ECO:0000256" key="1">
    <source>
        <dbReference type="SAM" id="MobiDB-lite"/>
    </source>
</evidence>
<dbReference type="OrthoDB" id="414774at2759"/>
<dbReference type="EMBL" id="CM008971">
    <property type="protein sequence ID" value="PNW78090.1"/>
    <property type="molecule type" value="Genomic_DNA"/>
</dbReference>
<feature type="region of interest" description="Disordered" evidence="1">
    <location>
        <begin position="345"/>
        <end position="379"/>
    </location>
</feature>
<dbReference type="PANTHER" id="PTHR45588:SF1">
    <property type="entry name" value="WW DOMAIN-CONTAINING PROTEIN"/>
    <property type="match status" value="1"/>
</dbReference>
<keyword evidence="3" id="KW-1185">Reference proteome</keyword>
<dbReference type="PANTHER" id="PTHR45588">
    <property type="entry name" value="TPR DOMAIN-CONTAINING PROTEIN"/>
    <property type="match status" value="1"/>
</dbReference>
<sequence length="604" mass="61182">MRGISSCGAAPREVTPLVLQLLDEAQARSGASPHPLAAHLHIHVTEGLPAGRGDKHAGVAEESADALWGLRLRAFDHLTHMPSHTYVRVGRWADAVQANVASLAASAAASAACLPSMYPDHDAAMGVFAASMAADLQVADTYSRVLRDLPRFIRDAPASVGGQWGAPLLVWVRFAQWRQVLAAEPPPAFVFQPPLTGLGAGNATEAAGEGGNNSSTSSGGGGGGGSGIDATAAAVAADVAADPRLDPELRAAVAAAAGRGPLRGTDFTPDGVEYARVLWHFSRVMALAAEVAATEAQQAAANSTAGGVGTSAGTGASPKPMTAAQLAAAAAAGYKSATDMAAEAATVQDEQDYRQKQQAATGSSSLGSGSSSSDGGSSAAELLAGRRRALAAEWAALRAANSLVPYDVPYPPGQGLGIVVPGWRLLANVLGRMAEARLAVLSGNLAAAAEALGQAAVVEGSGGYYEPPRLGPQPARQCLGWVLLRAGRLREALQAYLGDLSQYPDNPWSVRGLHMALPPAQQQMDQFATRRDAARADADAAVARGDKAAAAAAEAEAAGLDAELTAAAPLVAAARAAAAAVSPATLTTATVLRSSCLAFSDFAK</sequence>
<feature type="compositionally biased region" description="Low complexity" evidence="1">
    <location>
        <begin position="362"/>
        <end position="379"/>
    </location>
</feature>
<dbReference type="RefSeq" id="XP_042920606.1">
    <property type="nucleotide sequence ID" value="XM_043067209.1"/>
</dbReference>
<organism evidence="2 3">
    <name type="scientific">Chlamydomonas reinhardtii</name>
    <name type="common">Chlamydomonas smithii</name>
    <dbReference type="NCBI Taxonomy" id="3055"/>
    <lineage>
        <taxon>Eukaryota</taxon>
        <taxon>Viridiplantae</taxon>
        <taxon>Chlorophyta</taxon>
        <taxon>core chlorophytes</taxon>
        <taxon>Chlorophyceae</taxon>
        <taxon>CS clade</taxon>
        <taxon>Chlamydomonadales</taxon>
        <taxon>Chlamydomonadaceae</taxon>
        <taxon>Chlamydomonas</taxon>
    </lineage>
</organism>
<dbReference type="ExpressionAtlas" id="A0A2K3DC23">
    <property type="expression patterns" value="baseline and differential"/>
</dbReference>
<feature type="region of interest" description="Disordered" evidence="1">
    <location>
        <begin position="201"/>
        <end position="225"/>
    </location>
</feature>
<protein>
    <submittedName>
        <fullName evidence="2">Uncharacterized protein</fullName>
    </submittedName>
</protein>
<dbReference type="AlphaFoldDB" id="A0A2K3DC23"/>
<dbReference type="Gramene" id="PNW78090">
    <property type="protein sequence ID" value="PNW78090"/>
    <property type="gene ID" value="CHLRE_10g463900v5"/>
</dbReference>
<reference evidence="2 3" key="1">
    <citation type="journal article" date="2007" name="Science">
        <title>The Chlamydomonas genome reveals the evolution of key animal and plant functions.</title>
        <authorList>
            <person name="Merchant S.S."/>
            <person name="Prochnik S.E."/>
            <person name="Vallon O."/>
            <person name="Harris E.H."/>
            <person name="Karpowicz S.J."/>
            <person name="Witman G.B."/>
            <person name="Terry A."/>
            <person name="Salamov A."/>
            <person name="Fritz-Laylin L.K."/>
            <person name="Marechal-Drouard L."/>
            <person name="Marshall W.F."/>
            <person name="Qu L.H."/>
            <person name="Nelson D.R."/>
            <person name="Sanderfoot A.A."/>
            <person name="Spalding M.H."/>
            <person name="Kapitonov V.V."/>
            <person name="Ren Q."/>
            <person name="Ferris P."/>
            <person name="Lindquist E."/>
            <person name="Shapiro H."/>
            <person name="Lucas S.M."/>
            <person name="Grimwood J."/>
            <person name="Schmutz J."/>
            <person name="Cardol P."/>
            <person name="Cerutti H."/>
            <person name="Chanfreau G."/>
            <person name="Chen C.L."/>
            <person name="Cognat V."/>
            <person name="Croft M.T."/>
            <person name="Dent R."/>
            <person name="Dutcher S."/>
            <person name="Fernandez E."/>
            <person name="Fukuzawa H."/>
            <person name="Gonzalez-Ballester D."/>
            <person name="Gonzalez-Halphen D."/>
            <person name="Hallmann A."/>
            <person name="Hanikenne M."/>
            <person name="Hippler M."/>
            <person name="Inwood W."/>
            <person name="Jabbari K."/>
            <person name="Kalanon M."/>
            <person name="Kuras R."/>
            <person name="Lefebvre P.A."/>
            <person name="Lemaire S.D."/>
            <person name="Lobanov A.V."/>
            <person name="Lohr M."/>
            <person name="Manuell A."/>
            <person name="Meier I."/>
            <person name="Mets L."/>
            <person name="Mittag M."/>
            <person name="Mittelmeier T."/>
            <person name="Moroney J.V."/>
            <person name="Moseley J."/>
            <person name="Napoli C."/>
            <person name="Nedelcu A.M."/>
            <person name="Niyogi K."/>
            <person name="Novoselov S.V."/>
            <person name="Paulsen I.T."/>
            <person name="Pazour G."/>
            <person name="Purton S."/>
            <person name="Ral J.P."/>
            <person name="Riano-Pachon D.M."/>
            <person name="Riekhof W."/>
            <person name="Rymarquis L."/>
            <person name="Schroda M."/>
            <person name="Stern D."/>
            <person name="Umen J."/>
            <person name="Willows R."/>
            <person name="Wilson N."/>
            <person name="Zimmer S.L."/>
            <person name="Allmer J."/>
            <person name="Balk J."/>
            <person name="Bisova K."/>
            <person name="Chen C.J."/>
            <person name="Elias M."/>
            <person name="Gendler K."/>
            <person name="Hauser C."/>
            <person name="Lamb M.R."/>
            <person name="Ledford H."/>
            <person name="Long J.C."/>
            <person name="Minagawa J."/>
            <person name="Page M.D."/>
            <person name="Pan J."/>
            <person name="Pootakham W."/>
            <person name="Roje S."/>
            <person name="Rose A."/>
            <person name="Stahlberg E."/>
            <person name="Terauchi A.M."/>
            <person name="Yang P."/>
            <person name="Ball S."/>
            <person name="Bowler C."/>
            <person name="Dieckmann C.L."/>
            <person name="Gladyshev V.N."/>
            <person name="Green P."/>
            <person name="Jorgensen R."/>
            <person name="Mayfield S."/>
            <person name="Mueller-Roeber B."/>
            <person name="Rajamani S."/>
            <person name="Sayre R.T."/>
            <person name="Brokstein P."/>
            <person name="Dubchak I."/>
            <person name="Goodstein D."/>
            <person name="Hornick L."/>
            <person name="Huang Y.W."/>
            <person name="Jhaveri J."/>
            <person name="Luo Y."/>
            <person name="Martinez D."/>
            <person name="Ngau W.C."/>
            <person name="Otillar B."/>
            <person name="Poliakov A."/>
            <person name="Porter A."/>
            <person name="Szajkowski L."/>
            <person name="Werner G."/>
            <person name="Zhou K."/>
            <person name="Grigoriev I.V."/>
            <person name="Rokhsar D.S."/>
            <person name="Grossman A.R."/>
        </authorList>
    </citation>
    <scope>NUCLEOTIDE SEQUENCE [LARGE SCALE GENOMIC DNA]</scope>
    <source>
        <strain evidence="3">CC-503</strain>
    </source>
</reference>
<name>A0A2K3DC23_CHLRE</name>
<gene>
    <name evidence="2" type="ORF">CHLRE_10g463900v5</name>
</gene>
<feature type="compositionally biased region" description="Low complexity" evidence="1">
    <location>
        <begin position="201"/>
        <end position="217"/>
    </location>
</feature>
<accession>A0A2K3DC23</accession>